<dbReference type="EMBL" id="JACHFM010000001">
    <property type="protein sequence ID" value="MBB5220757.1"/>
    <property type="molecule type" value="Genomic_DNA"/>
</dbReference>
<feature type="domain" description="Ysc84 actin-binding" evidence="2">
    <location>
        <begin position="100"/>
        <end position="182"/>
    </location>
</feature>
<name>A0A840SFW4_9RHOB</name>
<evidence type="ECO:0000313" key="3">
    <source>
        <dbReference type="EMBL" id="MBB5220757.1"/>
    </source>
</evidence>
<sequence length="187" mass="19340">MTSLTRRSILALAGAGALAACTSRPPVPGDSGRARIDREVDDALNELYATVPGATELAAQAKGILIIPNIRKIGLIASGAYGEGALMIGPAKVDYYSISAAGIGLTIGATAFNQALFFMTEQALQDFRVSDGWELGVDAAVAFQKDGAAAGVTSTQINRPIIEVVFGQRGLIADASLAGAKYSRIVR</sequence>
<dbReference type="InterPro" id="IPR006311">
    <property type="entry name" value="TAT_signal"/>
</dbReference>
<dbReference type="PROSITE" id="PS51318">
    <property type="entry name" value="TAT"/>
    <property type="match status" value="1"/>
</dbReference>
<keyword evidence="1" id="KW-0732">Signal</keyword>
<accession>A0A840SFW4</accession>
<feature type="signal peptide" evidence="1">
    <location>
        <begin position="1"/>
        <end position="19"/>
    </location>
</feature>
<dbReference type="RefSeq" id="WP_184147091.1">
    <property type="nucleotide sequence ID" value="NZ_JACHFM010000001.1"/>
</dbReference>
<reference evidence="3 4" key="1">
    <citation type="submission" date="2020-08" db="EMBL/GenBank/DDBJ databases">
        <title>Genomic Encyclopedia of Type Strains, Phase IV (KMG-IV): sequencing the most valuable type-strain genomes for metagenomic binning, comparative biology and taxonomic classification.</title>
        <authorList>
            <person name="Goeker M."/>
        </authorList>
    </citation>
    <scope>NUCLEOTIDE SEQUENCE [LARGE SCALE GENOMIC DNA]</scope>
    <source>
        <strain evidence="3 4">DSM 101730</strain>
    </source>
</reference>
<evidence type="ECO:0000313" key="4">
    <source>
        <dbReference type="Proteomes" id="UP000549457"/>
    </source>
</evidence>
<dbReference type="InterPro" id="IPR007461">
    <property type="entry name" value="Ysc84_actin-binding"/>
</dbReference>
<evidence type="ECO:0000259" key="2">
    <source>
        <dbReference type="Pfam" id="PF04366"/>
    </source>
</evidence>
<dbReference type="PROSITE" id="PS51257">
    <property type="entry name" value="PROKAR_LIPOPROTEIN"/>
    <property type="match status" value="1"/>
</dbReference>
<protein>
    <submittedName>
        <fullName evidence="3">Lipid-binding SYLF domain-containing protein</fullName>
    </submittedName>
</protein>
<proteinExistence type="predicted"/>
<dbReference type="Proteomes" id="UP000549457">
    <property type="component" value="Unassembled WGS sequence"/>
</dbReference>
<dbReference type="Pfam" id="PF04366">
    <property type="entry name" value="Ysc84"/>
    <property type="match status" value="1"/>
</dbReference>
<comment type="caution">
    <text evidence="3">The sequence shown here is derived from an EMBL/GenBank/DDBJ whole genome shotgun (WGS) entry which is preliminary data.</text>
</comment>
<feature type="chain" id="PRO_5032595985" evidence="1">
    <location>
        <begin position="20"/>
        <end position="187"/>
    </location>
</feature>
<evidence type="ECO:0000256" key="1">
    <source>
        <dbReference type="SAM" id="SignalP"/>
    </source>
</evidence>
<dbReference type="CDD" id="cd11524">
    <property type="entry name" value="SYLF"/>
    <property type="match status" value="1"/>
</dbReference>
<dbReference type="AlphaFoldDB" id="A0A840SFW4"/>
<keyword evidence="4" id="KW-1185">Reference proteome</keyword>
<gene>
    <name evidence="3" type="ORF">HNP73_000678</name>
</gene>
<organism evidence="3 4">
    <name type="scientific">Amaricoccus macauensis</name>
    <dbReference type="NCBI Taxonomy" id="57001"/>
    <lineage>
        <taxon>Bacteria</taxon>
        <taxon>Pseudomonadati</taxon>
        <taxon>Pseudomonadota</taxon>
        <taxon>Alphaproteobacteria</taxon>
        <taxon>Rhodobacterales</taxon>
        <taxon>Paracoccaceae</taxon>
        <taxon>Amaricoccus</taxon>
    </lineage>
</organism>